<keyword evidence="2" id="KW-1185">Reference proteome</keyword>
<sequence length="103" mass="11990">MAQLNTGALQWPNDATLSLIQYRRLNKWNALKSGYENLKRLLSGNLEGFPTHTPTLHDERFHDELSDEFWLAESNNLLFICANLRNLPIINYVAQYRLKSIKT</sequence>
<dbReference type="Proteomes" id="UP000247702">
    <property type="component" value="Unassembled WGS sequence"/>
</dbReference>
<proteinExistence type="predicted"/>
<accession>A0A2Z6QW23</accession>
<gene>
    <name evidence="1" type="ORF">RclHR1_23000001</name>
</gene>
<protein>
    <submittedName>
        <fullName evidence="1">Uncharacterized protein</fullName>
    </submittedName>
</protein>
<feature type="non-terminal residue" evidence="1">
    <location>
        <position position="103"/>
    </location>
</feature>
<comment type="caution">
    <text evidence="1">The sequence shown here is derived from an EMBL/GenBank/DDBJ whole genome shotgun (WGS) entry which is preliminary data.</text>
</comment>
<evidence type="ECO:0000313" key="2">
    <source>
        <dbReference type="Proteomes" id="UP000247702"/>
    </source>
</evidence>
<organism evidence="1 2">
    <name type="scientific">Rhizophagus clarus</name>
    <dbReference type="NCBI Taxonomy" id="94130"/>
    <lineage>
        <taxon>Eukaryota</taxon>
        <taxon>Fungi</taxon>
        <taxon>Fungi incertae sedis</taxon>
        <taxon>Mucoromycota</taxon>
        <taxon>Glomeromycotina</taxon>
        <taxon>Glomeromycetes</taxon>
        <taxon>Glomerales</taxon>
        <taxon>Glomeraceae</taxon>
        <taxon>Rhizophagus</taxon>
    </lineage>
</organism>
<reference evidence="1 2" key="1">
    <citation type="submission" date="2017-11" db="EMBL/GenBank/DDBJ databases">
        <title>The genome of Rhizophagus clarus HR1 reveals common genetic basis of auxotrophy among arbuscular mycorrhizal fungi.</title>
        <authorList>
            <person name="Kobayashi Y."/>
        </authorList>
    </citation>
    <scope>NUCLEOTIDE SEQUENCE [LARGE SCALE GENOMIC DNA]</scope>
    <source>
        <strain evidence="1 2">HR1</strain>
    </source>
</reference>
<dbReference type="EMBL" id="BEXD01001448">
    <property type="protein sequence ID" value="GBB94180.1"/>
    <property type="molecule type" value="Genomic_DNA"/>
</dbReference>
<name>A0A2Z6QW23_9GLOM</name>
<evidence type="ECO:0000313" key="1">
    <source>
        <dbReference type="EMBL" id="GBB94180.1"/>
    </source>
</evidence>
<dbReference type="AlphaFoldDB" id="A0A2Z6QW23"/>